<comment type="function">
    <text evidence="11">Possible role in granule neuron development.</text>
</comment>
<dbReference type="InterPro" id="IPR029058">
    <property type="entry name" value="AB_hydrolase_fold"/>
</dbReference>
<evidence type="ECO:0000256" key="1">
    <source>
        <dbReference type="ARBA" id="ARBA00004496"/>
    </source>
</evidence>
<evidence type="ECO:0000256" key="11">
    <source>
        <dbReference type="ARBA" id="ARBA00056841"/>
    </source>
</evidence>
<evidence type="ECO:0000256" key="6">
    <source>
        <dbReference type="ARBA" id="ARBA00022968"/>
    </source>
</evidence>
<keyword evidence="9" id="KW-0325">Glycoprotein</keyword>
<comment type="subcellular location">
    <subcellularLocation>
        <location evidence="1">Cytoplasm</location>
    </subcellularLocation>
    <subcellularLocation>
        <location evidence="2">Membrane</location>
        <topology evidence="2">Single-pass type II membrane protein</topology>
    </subcellularLocation>
</comment>
<evidence type="ECO:0000256" key="4">
    <source>
        <dbReference type="ARBA" id="ARBA00022692"/>
    </source>
</evidence>
<evidence type="ECO:0000256" key="2">
    <source>
        <dbReference type="ARBA" id="ARBA00004606"/>
    </source>
</evidence>
<dbReference type="GO" id="GO:0016020">
    <property type="term" value="C:membrane"/>
    <property type="evidence" value="ECO:0007669"/>
    <property type="project" value="UniProtKB-SubCell"/>
</dbReference>
<dbReference type="SUPFAM" id="SSF53474">
    <property type="entry name" value="alpha/beta-Hydrolases"/>
    <property type="match status" value="1"/>
</dbReference>
<evidence type="ECO:0000313" key="15">
    <source>
        <dbReference type="Ensembl" id="ENSMCSP00000003850.1"/>
    </source>
</evidence>
<evidence type="ECO:0000256" key="10">
    <source>
        <dbReference type="ARBA" id="ARBA00037942"/>
    </source>
</evidence>
<keyword evidence="5" id="KW-0378">Hydrolase</keyword>
<dbReference type="Ensembl" id="ENSMCST00000003932.1">
    <property type="protein sequence ID" value="ENSMCSP00000003850.1"/>
    <property type="gene ID" value="ENSMCSG00000002739.1"/>
</dbReference>
<comment type="similarity">
    <text evidence="10">Belongs to the AB hydrolase superfamily. ABHD14 family.</text>
</comment>
<protein>
    <recommendedName>
        <fullName evidence="12">Protein ABHD14A</fullName>
    </recommendedName>
    <alternativeName>
        <fullName evidence="13">Alpha/beta hydrolase domain-containing protein 14A</fullName>
    </alternativeName>
</protein>
<dbReference type="GO" id="GO:0016787">
    <property type="term" value="F:hydrolase activity"/>
    <property type="evidence" value="ECO:0007669"/>
    <property type="project" value="UniProtKB-KW"/>
</dbReference>
<reference evidence="15" key="2">
    <citation type="submission" date="2025-09" db="UniProtKB">
        <authorList>
            <consortium name="Ensembl"/>
        </authorList>
    </citation>
    <scope>IDENTIFICATION</scope>
</reference>
<keyword evidence="7" id="KW-1133">Transmembrane helix</keyword>
<keyword evidence="6" id="KW-0735">Signal-anchor</keyword>
<dbReference type="InterPro" id="IPR000073">
    <property type="entry name" value="AB_hydrolase_1"/>
</dbReference>
<evidence type="ECO:0000256" key="3">
    <source>
        <dbReference type="ARBA" id="ARBA00022490"/>
    </source>
</evidence>
<dbReference type="FunFam" id="3.40.50.1820:FF:000093">
    <property type="entry name" value="protein ABHD14A isoform X1"/>
    <property type="match status" value="1"/>
</dbReference>
<keyword evidence="16" id="KW-1185">Reference proteome</keyword>
<dbReference type="Proteomes" id="UP000694560">
    <property type="component" value="Unplaced"/>
</dbReference>
<reference evidence="15" key="1">
    <citation type="submission" date="2025-08" db="UniProtKB">
        <authorList>
            <consortium name="Ensembl"/>
        </authorList>
    </citation>
    <scope>IDENTIFICATION</scope>
</reference>
<evidence type="ECO:0000256" key="9">
    <source>
        <dbReference type="ARBA" id="ARBA00023180"/>
    </source>
</evidence>
<evidence type="ECO:0000256" key="7">
    <source>
        <dbReference type="ARBA" id="ARBA00022989"/>
    </source>
</evidence>
<evidence type="ECO:0000259" key="14">
    <source>
        <dbReference type="Pfam" id="PF12697"/>
    </source>
</evidence>
<keyword evidence="4" id="KW-0812">Transmembrane</keyword>
<keyword evidence="3" id="KW-0963">Cytoplasm</keyword>
<dbReference type="Pfam" id="PF12697">
    <property type="entry name" value="Abhydrolase_6"/>
    <property type="match status" value="1"/>
</dbReference>
<name>A0A8C5TET0_9PASS</name>
<dbReference type="PANTHER" id="PTHR46197:SF1">
    <property type="entry name" value="PROTEIN ABHD14A"/>
    <property type="match status" value="1"/>
</dbReference>
<evidence type="ECO:0000256" key="5">
    <source>
        <dbReference type="ARBA" id="ARBA00022801"/>
    </source>
</evidence>
<dbReference type="OrthoDB" id="284184at2759"/>
<sequence>MLLARSRLWLLLLGALLTVLLYLLFPAARRSRPDEGKRGWRVGNGTVLTGMTASDPPVFYREVPAGAAGPGRPQVLFLHGQAFTSKTWETLGTLALLAEEGYRAVAIDLPGYGDSPPAHMVTAEGRRNFLDRVLQDLSMQRPVLVSPSMSGRFALPFLLAQGDRLAGFVPIAPVGTKDYTAEQYQRVQTPTLILYGDRDKRLAPQALQNLQHLPEHRVAVLPGAGHACYLDKPEDFHRALLRFLSQLK</sequence>
<proteinExistence type="inferred from homology"/>
<evidence type="ECO:0000313" key="16">
    <source>
        <dbReference type="Proteomes" id="UP000694560"/>
    </source>
</evidence>
<dbReference type="PANTHER" id="PTHR46197">
    <property type="entry name" value="PROTEIN ABHD14B-LIKE"/>
    <property type="match status" value="1"/>
</dbReference>
<keyword evidence="8" id="KW-0472">Membrane</keyword>
<organism evidence="15 16">
    <name type="scientific">Malurus cyaneus samueli</name>
    <dbReference type="NCBI Taxonomy" id="2593467"/>
    <lineage>
        <taxon>Eukaryota</taxon>
        <taxon>Metazoa</taxon>
        <taxon>Chordata</taxon>
        <taxon>Craniata</taxon>
        <taxon>Vertebrata</taxon>
        <taxon>Euteleostomi</taxon>
        <taxon>Archelosauria</taxon>
        <taxon>Archosauria</taxon>
        <taxon>Dinosauria</taxon>
        <taxon>Saurischia</taxon>
        <taxon>Theropoda</taxon>
        <taxon>Coelurosauria</taxon>
        <taxon>Aves</taxon>
        <taxon>Neognathae</taxon>
        <taxon>Neoaves</taxon>
        <taxon>Telluraves</taxon>
        <taxon>Australaves</taxon>
        <taxon>Passeriformes</taxon>
        <taxon>Meliphagoidea</taxon>
        <taxon>Maluridae</taxon>
        <taxon>Malurus</taxon>
    </lineage>
</organism>
<accession>A0A8C5TET0</accession>
<feature type="domain" description="AB hydrolase-1" evidence="14">
    <location>
        <begin position="75"/>
        <end position="173"/>
    </location>
</feature>
<evidence type="ECO:0000256" key="8">
    <source>
        <dbReference type="ARBA" id="ARBA00023136"/>
    </source>
</evidence>
<dbReference type="Gene3D" id="3.40.50.1820">
    <property type="entry name" value="alpha/beta hydrolase"/>
    <property type="match status" value="1"/>
</dbReference>
<dbReference type="AlphaFoldDB" id="A0A8C5TET0"/>
<evidence type="ECO:0000256" key="12">
    <source>
        <dbReference type="ARBA" id="ARBA00073591"/>
    </source>
</evidence>
<evidence type="ECO:0000256" key="13">
    <source>
        <dbReference type="ARBA" id="ARBA00079023"/>
    </source>
</evidence>
<dbReference type="GO" id="GO:0005737">
    <property type="term" value="C:cytoplasm"/>
    <property type="evidence" value="ECO:0007669"/>
    <property type="project" value="UniProtKB-SubCell"/>
</dbReference>